<gene>
    <name evidence="1" type="ORF">BDD14_2829</name>
</gene>
<evidence type="ECO:0000313" key="2">
    <source>
        <dbReference type="Proteomes" id="UP000292958"/>
    </source>
</evidence>
<proteinExistence type="predicted"/>
<keyword evidence="2" id="KW-1185">Reference proteome</keyword>
<comment type="caution">
    <text evidence="1">The sequence shown here is derived from an EMBL/GenBank/DDBJ whole genome shotgun (WGS) entry which is preliminary data.</text>
</comment>
<sequence>MRSHPLLMPPRLTASHLVPASLLPAQAIVVGSPLPIVIRINNRPPDLHPEIHLCSLGLLRAHQQKRTASKPAVIPFAIIAFRVAFITTSKLHPY</sequence>
<dbReference type="Proteomes" id="UP000292958">
    <property type="component" value="Unassembled WGS sequence"/>
</dbReference>
<name>A0A4V2G4K8_9BACT</name>
<reference evidence="1 2" key="1">
    <citation type="submission" date="2019-02" db="EMBL/GenBank/DDBJ databases">
        <title>Genomic Encyclopedia of Archaeal and Bacterial Type Strains, Phase II (KMG-II): from individual species to whole genera.</title>
        <authorList>
            <person name="Goeker M."/>
        </authorList>
    </citation>
    <scope>NUCLEOTIDE SEQUENCE [LARGE SCALE GENOMIC DNA]</scope>
    <source>
        <strain evidence="1 2">DSM 18101</strain>
    </source>
</reference>
<evidence type="ECO:0000313" key="1">
    <source>
        <dbReference type="EMBL" id="RZU41316.1"/>
    </source>
</evidence>
<dbReference type="AlphaFoldDB" id="A0A4V2G4K8"/>
<accession>A0A4V2G4K8</accession>
<protein>
    <submittedName>
        <fullName evidence="1">Uncharacterized protein</fullName>
    </submittedName>
</protein>
<dbReference type="EMBL" id="SHKW01000001">
    <property type="protein sequence ID" value="RZU41316.1"/>
    <property type="molecule type" value="Genomic_DNA"/>
</dbReference>
<organism evidence="1 2">
    <name type="scientific">Edaphobacter modestus</name>
    <dbReference type="NCBI Taxonomy" id="388466"/>
    <lineage>
        <taxon>Bacteria</taxon>
        <taxon>Pseudomonadati</taxon>
        <taxon>Acidobacteriota</taxon>
        <taxon>Terriglobia</taxon>
        <taxon>Terriglobales</taxon>
        <taxon>Acidobacteriaceae</taxon>
        <taxon>Edaphobacter</taxon>
    </lineage>
</organism>